<evidence type="ECO:0000313" key="1">
    <source>
        <dbReference type="EMBL" id="THC97848.1"/>
    </source>
</evidence>
<gene>
    <name evidence="1" type="ORF">EYZ11_002701</name>
</gene>
<dbReference type="VEuPathDB" id="FungiDB:EYZ11_002701"/>
<dbReference type="Proteomes" id="UP000308092">
    <property type="component" value="Unassembled WGS sequence"/>
</dbReference>
<protein>
    <submittedName>
        <fullName evidence="1">Uncharacterized protein</fullName>
    </submittedName>
</protein>
<name>A0A4S3JSB3_9EURO</name>
<dbReference type="EMBL" id="SOSA01000062">
    <property type="protein sequence ID" value="THC97848.1"/>
    <property type="molecule type" value="Genomic_DNA"/>
</dbReference>
<comment type="caution">
    <text evidence="1">The sequence shown here is derived from an EMBL/GenBank/DDBJ whole genome shotgun (WGS) entry which is preliminary data.</text>
</comment>
<sequence>MDSTCELNIDWIYEEMDTINAIDKSLVGVPFSGLITYAPTRKRIKASRV</sequence>
<accession>A0A4S3JSB3</accession>
<proteinExistence type="predicted"/>
<reference evidence="1 2" key="1">
    <citation type="submission" date="2019-03" db="EMBL/GenBank/DDBJ databases">
        <title>The genome sequence of a newly discovered highly antifungal drug resistant Aspergillus species, Aspergillus tanneri NIH 1004.</title>
        <authorList>
            <person name="Mounaud S."/>
            <person name="Singh I."/>
            <person name="Joardar V."/>
            <person name="Pakala S."/>
            <person name="Pakala S."/>
            <person name="Venepally P."/>
            <person name="Hoover J."/>
            <person name="Nierman W."/>
            <person name="Chung J."/>
            <person name="Losada L."/>
        </authorList>
    </citation>
    <scope>NUCLEOTIDE SEQUENCE [LARGE SCALE GENOMIC DNA]</scope>
    <source>
        <strain evidence="1 2">NIH1004</strain>
    </source>
</reference>
<evidence type="ECO:0000313" key="2">
    <source>
        <dbReference type="Proteomes" id="UP000308092"/>
    </source>
</evidence>
<dbReference type="AlphaFoldDB" id="A0A4S3JSB3"/>
<keyword evidence="2" id="KW-1185">Reference proteome</keyword>
<organism evidence="1 2">
    <name type="scientific">Aspergillus tanneri</name>
    <dbReference type="NCBI Taxonomy" id="1220188"/>
    <lineage>
        <taxon>Eukaryota</taxon>
        <taxon>Fungi</taxon>
        <taxon>Dikarya</taxon>
        <taxon>Ascomycota</taxon>
        <taxon>Pezizomycotina</taxon>
        <taxon>Eurotiomycetes</taxon>
        <taxon>Eurotiomycetidae</taxon>
        <taxon>Eurotiales</taxon>
        <taxon>Aspergillaceae</taxon>
        <taxon>Aspergillus</taxon>
        <taxon>Aspergillus subgen. Circumdati</taxon>
    </lineage>
</organism>